<dbReference type="Proteomes" id="UP000265520">
    <property type="component" value="Unassembled WGS sequence"/>
</dbReference>
<dbReference type="GO" id="GO:0005886">
    <property type="term" value="C:plasma membrane"/>
    <property type="evidence" value="ECO:0007669"/>
    <property type="project" value="TreeGrafter"/>
</dbReference>
<evidence type="ECO:0000313" key="2">
    <source>
        <dbReference type="Proteomes" id="UP000265520"/>
    </source>
</evidence>
<dbReference type="InterPro" id="IPR039421">
    <property type="entry name" value="Type_1_exporter"/>
</dbReference>
<accession>A0A392SYC5</accession>
<reference evidence="1 2" key="1">
    <citation type="journal article" date="2018" name="Front. Plant Sci.">
        <title>Red Clover (Trifolium pratense) and Zigzag Clover (T. medium) - A Picture of Genomic Similarities and Differences.</title>
        <authorList>
            <person name="Dluhosova J."/>
            <person name="Istvanek J."/>
            <person name="Nedelnik J."/>
            <person name="Repkova J."/>
        </authorList>
    </citation>
    <scope>NUCLEOTIDE SEQUENCE [LARGE SCALE GENOMIC DNA]</scope>
    <source>
        <strain evidence="2">cv. 10/8</strain>
        <tissue evidence="1">Leaf</tissue>
    </source>
</reference>
<keyword evidence="2" id="KW-1185">Reference proteome</keyword>
<dbReference type="SUPFAM" id="SSF52540">
    <property type="entry name" value="P-loop containing nucleoside triphosphate hydrolases"/>
    <property type="match status" value="1"/>
</dbReference>
<organism evidence="1 2">
    <name type="scientific">Trifolium medium</name>
    <dbReference type="NCBI Taxonomy" id="97028"/>
    <lineage>
        <taxon>Eukaryota</taxon>
        <taxon>Viridiplantae</taxon>
        <taxon>Streptophyta</taxon>
        <taxon>Embryophyta</taxon>
        <taxon>Tracheophyta</taxon>
        <taxon>Spermatophyta</taxon>
        <taxon>Magnoliopsida</taxon>
        <taxon>eudicotyledons</taxon>
        <taxon>Gunneridae</taxon>
        <taxon>Pentapetalae</taxon>
        <taxon>rosids</taxon>
        <taxon>fabids</taxon>
        <taxon>Fabales</taxon>
        <taxon>Fabaceae</taxon>
        <taxon>Papilionoideae</taxon>
        <taxon>50 kb inversion clade</taxon>
        <taxon>NPAAA clade</taxon>
        <taxon>Hologalegina</taxon>
        <taxon>IRL clade</taxon>
        <taxon>Trifolieae</taxon>
        <taxon>Trifolium</taxon>
    </lineage>
</organism>
<dbReference type="GO" id="GO:0042626">
    <property type="term" value="F:ATPase-coupled transmembrane transporter activity"/>
    <property type="evidence" value="ECO:0007669"/>
    <property type="project" value="TreeGrafter"/>
</dbReference>
<dbReference type="PANTHER" id="PTHR24222">
    <property type="entry name" value="ABC TRANSPORTER B FAMILY"/>
    <property type="match status" value="1"/>
</dbReference>
<name>A0A392SYC5_9FABA</name>
<proteinExistence type="predicted"/>
<dbReference type="AlphaFoldDB" id="A0A392SYC5"/>
<comment type="caution">
    <text evidence="1">The sequence shown here is derived from an EMBL/GenBank/DDBJ whole genome shotgun (WGS) entry which is preliminary data.</text>
</comment>
<feature type="non-terminal residue" evidence="1">
    <location>
        <position position="44"/>
    </location>
</feature>
<evidence type="ECO:0000313" key="1">
    <source>
        <dbReference type="EMBL" id="MCI53472.1"/>
    </source>
</evidence>
<protein>
    <submittedName>
        <fullName evidence="1">ABC transporter B family member 13-like</fullName>
    </submittedName>
</protein>
<dbReference type="InterPro" id="IPR027417">
    <property type="entry name" value="P-loop_NTPase"/>
</dbReference>
<dbReference type="Gene3D" id="3.40.50.300">
    <property type="entry name" value="P-loop containing nucleotide triphosphate hydrolases"/>
    <property type="match status" value="1"/>
</dbReference>
<dbReference type="EMBL" id="LXQA010463724">
    <property type="protein sequence ID" value="MCI53472.1"/>
    <property type="molecule type" value="Genomic_DNA"/>
</dbReference>
<dbReference type="PANTHER" id="PTHR24222:SF76">
    <property type="entry name" value="MYCOBACTIN IMPORT ATP-BINDING_PERMEASE PROTEIN IRTB"/>
    <property type="match status" value="1"/>
</dbReference>
<sequence>MNQIILAAKAANAHSFITGLPEGYNTQVGEGGTQLSGGQKQRIA</sequence>